<dbReference type="Gene3D" id="3.20.20.70">
    <property type="entry name" value="Aldolase class I"/>
    <property type="match status" value="1"/>
</dbReference>
<dbReference type="STRING" id="2074.BG845_05792"/>
<keyword evidence="4 6" id="KW-0560">Oxidoreductase</keyword>
<dbReference type="InterPro" id="IPR013785">
    <property type="entry name" value="Aldolase_TIM"/>
</dbReference>
<comment type="similarity">
    <text evidence="1">Belongs to the nitronate monooxygenase family. NMO class I subfamily.</text>
</comment>
<evidence type="ECO:0000313" key="7">
    <source>
        <dbReference type="Proteomes" id="UP000194360"/>
    </source>
</evidence>
<keyword evidence="7" id="KW-1185">Reference proteome</keyword>
<reference evidence="6 7" key="1">
    <citation type="submission" date="2016-09" db="EMBL/GenBank/DDBJ databases">
        <title>Pseudonocardia autotrophica DSM535, a candidate organism with high potential of specific P450 cytochromes.</title>
        <authorList>
            <person name="Grumaz C."/>
            <person name="Vainshtein Y."/>
            <person name="Kirstahler P."/>
            <person name="Sohn K."/>
        </authorList>
    </citation>
    <scope>NUCLEOTIDE SEQUENCE [LARGE SCALE GENOMIC DNA]</scope>
    <source>
        <strain evidence="6 7">DSM 535</strain>
    </source>
</reference>
<organism evidence="6 7">
    <name type="scientific">Pseudonocardia autotrophica</name>
    <name type="common">Amycolata autotrophica</name>
    <name type="synonym">Nocardia autotrophica</name>
    <dbReference type="NCBI Taxonomy" id="2074"/>
    <lineage>
        <taxon>Bacteria</taxon>
        <taxon>Bacillati</taxon>
        <taxon>Actinomycetota</taxon>
        <taxon>Actinomycetes</taxon>
        <taxon>Pseudonocardiales</taxon>
        <taxon>Pseudonocardiaceae</taxon>
        <taxon>Pseudonocardia</taxon>
    </lineage>
</organism>
<dbReference type="InterPro" id="IPR004136">
    <property type="entry name" value="NMO"/>
</dbReference>
<name>A0A1Y2MLH0_PSEAH</name>
<dbReference type="SUPFAM" id="SSF51412">
    <property type="entry name" value="Inosine monophosphate dehydrogenase (IMPDH)"/>
    <property type="match status" value="1"/>
</dbReference>
<accession>A0A1Y2MLH0</accession>
<dbReference type="PANTHER" id="PTHR42747">
    <property type="entry name" value="NITRONATE MONOOXYGENASE-RELATED"/>
    <property type="match status" value="1"/>
</dbReference>
<dbReference type="EC" id="1.13.12.16" evidence="6"/>
<evidence type="ECO:0000313" key="6">
    <source>
        <dbReference type="EMBL" id="OSY35829.1"/>
    </source>
</evidence>
<dbReference type="FunFam" id="3.20.20.70:FF:000210">
    <property type="entry name" value="2-nitropropane dioxygenase"/>
    <property type="match status" value="1"/>
</dbReference>
<dbReference type="Proteomes" id="UP000194360">
    <property type="component" value="Unassembled WGS sequence"/>
</dbReference>
<dbReference type="PANTHER" id="PTHR42747:SF4">
    <property type="entry name" value="BLR1330 PROTEIN"/>
    <property type="match status" value="1"/>
</dbReference>
<dbReference type="GO" id="GO:0018580">
    <property type="term" value="F:nitronate monooxygenase activity"/>
    <property type="evidence" value="ECO:0007669"/>
    <property type="project" value="UniProtKB-EC"/>
</dbReference>
<evidence type="ECO:0000256" key="4">
    <source>
        <dbReference type="ARBA" id="ARBA00023002"/>
    </source>
</evidence>
<keyword evidence="2" id="KW-0285">Flavoprotein</keyword>
<dbReference type="Pfam" id="PF03060">
    <property type="entry name" value="NMO"/>
    <property type="match status" value="1"/>
</dbReference>
<evidence type="ECO:0000256" key="2">
    <source>
        <dbReference type="ARBA" id="ARBA00022630"/>
    </source>
</evidence>
<evidence type="ECO:0000256" key="5">
    <source>
        <dbReference type="ARBA" id="ARBA00023033"/>
    </source>
</evidence>
<dbReference type="AlphaFoldDB" id="A0A1Y2MLH0"/>
<keyword evidence="5 6" id="KW-0503">Monooxygenase</keyword>
<gene>
    <name evidence="6" type="ORF">BG845_05792</name>
</gene>
<comment type="caution">
    <text evidence="6">The sequence shown here is derived from an EMBL/GenBank/DDBJ whole genome shotgun (WGS) entry which is preliminary data.</text>
</comment>
<dbReference type="CDD" id="cd04730">
    <property type="entry name" value="NPD_like"/>
    <property type="match status" value="1"/>
</dbReference>
<evidence type="ECO:0000256" key="1">
    <source>
        <dbReference type="ARBA" id="ARBA00009881"/>
    </source>
</evidence>
<proteinExistence type="inferred from homology"/>
<keyword evidence="3" id="KW-0288">FMN</keyword>
<evidence type="ECO:0000256" key="3">
    <source>
        <dbReference type="ARBA" id="ARBA00022643"/>
    </source>
</evidence>
<dbReference type="RefSeq" id="WP_085915897.1">
    <property type="nucleotide sequence ID" value="NZ_AP018920.1"/>
</dbReference>
<protein>
    <submittedName>
        <fullName evidence="6">Nitronate monooxygenase</fullName>
        <ecNumber evidence="6">1.13.12.16</ecNumber>
    </submittedName>
</protein>
<dbReference type="EMBL" id="MIGB01000046">
    <property type="protein sequence ID" value="OSY35829.1"/>
    <property type="molecule type" value="Genomic_DNA"/>
</dbReference>
<sequence>MTEPLAQDLRLPVVCAPMFIVSGVELALAQCRAGVVGSFPALNARPADELPRWLDRMEAGLAEEPGAAPYAVNLVAHGSNSRFEQDAQVCVDHRVPLLLTSLHPPGDLVQAAHAYGGRVFHDVTTVRHAEKAAEQGVDGLVLVCAGAGGHTGLLSPFAFLPEVRKFFSGTIVLAGAITTGHAVAAARTLGADLAYLGTRFIATTEANAVPRYKEMIVESGAAEIVHTSYFSGLGANYLERSITASGIDIEQVRAAGTRGTGYRSGGRHEVKAWRDVWGAGQGVGSIDGVADTADVVAVLAAEYEQALAASRPVAEVHRAG</sequence>
<dbReference type="OrthoDB" id="9778912at2"/>